<organism evidence="2 3">
    <name type="scientific">Mycena maculata</name>
    <dbReference type="NCBI Taxonomy" id="230809"/>
    <lineage>
        <taxon>Eukaryota</taxon>
        <taxon>Fungi</taxon>
        <taxon>Dikarya</taxon>
        <taxon>Basidiomycota</taxon>
        <taxon>Agaricomycotina</taxon>
        <taxon>Agaricomycetes</taxon>
        <taxon>Agaricomycetidae</taxon>
        <taxon>Agaricales</taxon>
        <taxon>Marasmiineae</taxon>
        <taxon>Mycenaceae</taxon>
        <taxon>Mycena</taxon>
    </lineage>
</organism>
<proteinExistence type="predicted"/>
<dbReference type="AlphaFoldDB" id="A0AAD7JTW5"/>
<keyword evidence="3" id="KW-1185">Reference proteome</keyword>
<reference evidence="2" key="1">
    <citation type="submission" date="2023-03" db="EMBL/GenBank/DDBJ databases">
        <title>Massive genome expansion in bonnet fungi (Mycena s.s.) driven by repeated elements and novel gene families across ecological guilds.</title>
        <authorList>
            <consortium name="Lawrence Berkeley National Laboratory"/>
            <person name="Harder C.B."/>
            <person name="Miyauchi S."/>
            <person name="Viragh M."/>
            <person name="Kuo A."/>
            <person name="Thoen E."/>
            <person name="Andreopoulos B."/>
            <person name="Lu D."/>
            <person name="Skrede I."/>
            <person name="Drula E."/>
            <person name="Henrissat B."/>
            <person name="Morin E."/>
            <person name="Kohler A."/>
            <person name="Barry K."/>
            <person name="LaButti K."/>
            <person name="Morin E."/>
            <person name="Salamov A."/>
            <person name="Lipzen A."/>
            <person name="Mereny Z."/>
            <person name="Hegedus B."/>
            <person name="Baldrian P."/>
            <person name="Stursova M."/>
            <person name="Weitz H."/>
            <person name="Taylor A."/>
            <person name="Grigoriev I.V."/>
            <person name="Nagy L.G."/>
            <person name="Martin F."/>
            <person name="Kauserud H."/>
        </authorList>
    </citation>
    <scope>NUCLEOTIDE SEQUENCE</scope>
    <source>
        <strain evidence="2">CBHHK188m</strain>
    </source>
</reference>
<comment type="caution">
    <text evidence="2">The sequence shown here is derived from an EMBL/GenBank/DDBJ whole genome shotgun (WGS) entry which is preliminary data.</text>
</comment>
<gene>
    <name evidence="2" type="ORF">DFH07DRAFT_768703</name>
</gene>
<name>A0AAD7JTW5_9AGAR</name>
<dbReference type="Proteomes" id="UP001215280">
    <property type="component" value="Unassembled WGS sequence"/>
</dbReference>
<feature type="region of interest" description="Disordered" evidence="1">
    <location>
        <begin position="184"/>
        <end position="215"/>
    </location>
</feature>
<dbReference type="EMBL" id="JARJLG010000024">
    <property type="protein sequence ID" value="KAJ7770158.1"/>
    <property type="molecule type" value="Genomic_DNA"/>
</dbReference>
<sequence length="257" mass="28238">MSLLLLTLAAPSQIQRNYYSVSNIHLSLNAGKWNYERWGYLEADVRSGAELWAGMEEGGFATRALAQIKILVFTAGEYIPLRHAADRVCMVPLPRPITDALADRWCMSMLSLSLDVLAYNTIPRSKSCCEHDRSHAGIAAVNPRSVLHVRLLVAHSSANESTAPAVHDHCSCPHLPVMLYPLRSPDLPGGHPEPAQHQPRGCERTNSTGSDAPRVALMLRPSGARGEWETVHRVKCLCEKLEGRGAADLESWQSSSD</sequence>
<protein>
    <submittedName>
        <fullName evidence="2">Uncharacterized protein</fullName>
    </submittedName>
</protein>
<evidence type="ECO:0000313" key="2">
    <source>
        <dbReference type="EMBL" id="KAJ7770158.1"/>
    </source>
</evidence>
<evidence type="ECO:0000313" key="3">
    <source>
        <dbReference type="Proteomes" id="UP001215280"/>
    </source>
</evidence>
<accession>A0AAD7JTW5</accession>
<evidence type="ECO:0000256" key="1">
    <source>
        <dbReference type="SAM" id="MobiDB-lite"/>
    </source>
</evidence>